<evidence type="ECO:0000313" key="3">
    <source>
        <dbReference type="Proteomes" id="UP000177953"/>
    </source>
</evidence>
<name>A0A1F6MFV3_9BACT</name>
<feature type="transmembrane region" description="Helical" evidence="1">
    <location>
        <begin position="290"/>
        <end position="307"/>
    </location>
</feature>
<evidence type="ECO:0000256" key="1">
    <source>
        <dbReference type="SAM" id="Phobius"/>
    </source>
</evidence>
<reference evidence="2 3" key="1">
    <citation type="journal article" date="2016" name="Nat. Commun.">
        <title>Thousands of microbial genomes shed light on interconnected biogeochemical processes in an aquifer system.</title>
        <authorList>
            <person name="Anantharaman K."/>
            <person name="Brown C.T."/>
            <person name="Hug L.A."/>
            <person name="Sharon I."/>
            <person name="Castelle C.J."/>
            <person name="Probst A.J."/>
            <person name="Thomas B.C."/>
            <person name="Singh A."/>
            <person name="Wilkins M.J."/>
            <person name="Karaoz U."/>
            <person name="Brodie E.L."/>
            <person name="Williams K.H."/>
            <person name="Hubbard S.S."/>
            <person name="Banfield J.F."/>
        </authorList>
    </citation>
    <scope>NUCLEOTIDE SEQUENCE [LARGE SCALE GENOMIC DNA]</scope>
</reference>
<dbReference type="EMBL" id="MFPU01000006">
    <property type="protein sequence ID" value="OGH70532.1"/>
    <property type="molecule type" value="Genomic_DNA"/>
</dbReference>
<feature type="transmembrane region" description="Helical" evidence="1">
    <location>
        <begin position="358"/>
        <end position="376"/>
    </location>
</feature>
<feature type="transmembrane region" description="Helical" evidence="1">
    <location>
        <begin position="319"/>
        <end position="338"/>
    </location>
</feature>
<dbReference type="Proteomes" id="UP000177953">
    <property type="component" value="Unassembled WGS sequence"/>
</dbReference>
<protein>
    <recommendedName>
        <fullName evidence="4">Glycosyltransferase RgtA/B/C/D-like domain-containing protein</fullName>
    </recommendedName>
</protein>
<keyword evidence="1" id="KW-0472">Membrane</keyword>
<keyword evidence="1" id="KW-0812">Transmembrane</keyword>
<sequence length="522" mass="59614">MKKVLYAAVIIFPLLVLIIFPKWTVDDAYIYYRYADNLAKYGELNWNVGESPVEGYTGVALPVLLAGFIKAGGSPVTGSHILGVLAYILGFVMLFLILRRLKLSHAGRFFGLFFYSATPIIFTHVLSGLDTMLFISGILTTLYAFMWVLEDSGRKTLKEVSLLLSALLLGFVRPEGLAFGGLCVAVAAYVKLRRNRGELLWYLAKSFLVYFIPTVLYFWWRFDYYGQLLPNTFFVKTNVGFSISNLMDLARFLIRYFTAPLAACVLLFAADPDALWRKIKNGQTIPNIRRAFMLLAPYFIFIVLLLIQFSHAHLNMNYAYRFYLPILPALWITSALFFDWGWSALNSIKAARPVAQKFTMIFITVLFAYQASFYLAKLKEEIRFARDEKLSLEGQHIAIGKFLKEKIPASEWIVVYIDAGAIPYFSGLKTVDFGGLNDRYLAKNSQNLEEKIDYFYAHNPGAVVFTSESRDSLVYGDEAEAITKDKRFKKYSLVKKYFSPTAPPRNYHEFLFVRNDLATKLK</sequence>
<evidence type="ECO:0008006" key="4">
    <source>
        <dbReference type="Google" id="ProtNLM"/>
    </source>
</evidence>
<gene>
    <name evidence="2" type="ORF">A2754_02100</name>
</gene>
<feature type="transmembrane region" description="Helical" evidence="1">
    <location>
        <begin position="5"/>
        <end position="23"/>
    </location>
</feature>
<proteinExistence type="predicted"/>
<accession>A0A1F6MFV3</accession>
<dbReference type="AlphaFoldDB" id="A0A1F6MFV3"/>
<evidence type="ECO:0000313" key="2">
    <source>
        <dbReference type="EMBL" id="OGH70532.1"/>
    </source>
</evidence>
<feature type="transmembrane region" description="Helical" evidence="1">
    <location>
        <begin position="109"/>
        <end position="126"/>
    </location>
</feature>
<feature type="transmembrane region" description="Helical" evidence="1">
    <location>
        <begin position="132"/>
        <end position="149"/>
    </location>
</feature>
<feature type="transmembrane region" description="Helical" evidence="1">
    <location>
        <begin position="80"/>
        <end position="97"/>
    </location>
</feature>
<feature type="transmembrane region" description="Helical" evidence="1">
    <location>
        <begin position="199"/>
        <end position="220"/>
    </location>
</feature>
<comment type="caution">
    <text evidence="2">The sequence shown here is derived from an EMBL/GenBank/DDBJ whole genome shotgun (WGS) entry which is preliminary data.</text>
</comment>
<organism evidence="2 3">
    <name type="scientific">Candidatus Magasanikbacteria bacterium RIFCSPHIGHO2_01_FULL_47_8</name>
    <dbReference type="NCBI Taxonomy" id="1798673"/>
    <lineage>
        <taxon>Bacteria</taxon>
        <taxon>Candidatus Magasanikiibacteriota</taxon>
    </lineage>
</organism>
<feature type="transmembrane region" description="Helical" evidence="1">
    <location>
        <begin position="252"/>
        <end position="270"/>
    </location>
</feature>
<keyword evidence="1" id="KW-1133">Transmembrane helix</keyword>